<dbReference type="EMBL" id="CP011058">
    <property type="protein sequence ID" value="AJY74327.1"/>
    <property type="molecule type" value="Genomic_DNA"/>
</dbReference>
<dbReference type="InterPro" id="IPR009057">
    <property type="entry name" value="Homeodomain-like_sf"/>
</dbReference>
<keyword evidence="3" id="KW-0804">Transcription</keyword>
<dbReference type="PANTHER" id="PTHR43280:SF30">
    <property type="entry name" value="MMSAB OPERON REGULATORY PROTEIN"/>
    <property type="match status" value="1"/>
</dbReference>
<dbReference type="GO" id="GO:0003700">
    <property type="term" value="F:DNA-binding transcription factor activity"/>
    <property type="evidence" value="ECO:0007669"/>
    <property type="project" value="InterPro"/>
</dbReference>
<name>A0A0D5NH83_9BACL</name>
<dbReference type="HOGENOM" id="CLU_000445_88_6_9"/>
<dbReference type="Gene3D" id="1.10.10.60">
    <property type="entry name" value="Homeodomain-like"/>
    <property type="match status" value="2"/>
</dbReference>
<dbReference type="SUPFAM" id="SSF51215">
    <property type="entry name" value="Regulatory protein AraC"/>
    <property type="match status" value="1"/>
</dbReference>
<dbReference type="RefSeq" id="WP_045669763.1">
    <property type="nucleotide sequence ID" value="NZ_CP011058.1"/>
</dbReference>
<keyword evidence="2" id="KW-0238">DNA-binding</keyword>
<evidence type="ECO:0000313" key="6">
    <source>
        <dbReference type="Proteomes" id="UP000032633"/>
    </source>
</evidence>
<dbReference type="CDD" id="cd06986">
    <property type="entry name" value="cupin_MmsR-like_N"/>
    <property type="match status" value="1"/>
</dbReference>
<feature type="domain" description="HTH araC/xylS-type" evidence="4">
    <location>
        <begin position="186"/>
        <end position="284"/>
    </location>
</feature>
<dbReference type="SUPFAM" id="SSF46689">
    <property type="entry name" value="Homeodomain-like"/>
    <property type="match status" value="2"/>
</dbReference>
<dbReference type="InterPro" id="IPR003313">
    <property type="entry name" value="AraC-bd"/>
</dbReference>
<dbReference type="Proteomes" id="UP000032633">
    <property type="component" value="Chromosome"/>
</dbReference>
<dbReference type="GO" id="GO:0043565">
    <property type="term" value="F:sequence-specific DNA binding"/>
    <property type="evidence" value="ECO:0007669"/>
    <property type="project" value="InterPro"/>
</dbReference>
<evidence type="ECO:0000259" key="4">
    <source>
        <dbReference type="PROSITE" id="PS01124"/>
    </source>
</evidence>
<dbReference type="KEGG" id="pbj:VN24_06710"/>
<dbReference type="PRINTS" id="PR00032">
    <property type="entry name" value="HTHARAC"/>
</dbReference>
<reference evidence="6" key="2">
    <citation type="submission" date="2015-03" db="EMBL/GenBank/DDBJ databases">
        <title>Genome sequence of Paenibacillus beijingensis strain DSM 24997T.</title>
        <authorList>
            <person name="Kwak Y."/>
            <person name="Shin J.-H."/>
        </authorList>
    </citation>
    <scope>NUCLEOTIDE SEQUENCE [LARGE SCALE GENOMIC DNA]</scope>
    <source>
        <strain evidence="6">DSM 24997</strain>
    </source>
</reference>
<organism evidence="5 6">
    <name type="scientific">Paenibacillus beijingensis</name>
    <dbReference type="NCBI Taxonomy" id="1126833"/>
    <lineage>
        <taxon>Bacteria</taxon>
        <taxon>Bacillati</taxon>
        <taxon>Bacillota</taxon>
        <taxon>Bacilli</taxon>
        <taxon>Bacillales</taxon>
        <taxon>Paenibacillaceae</taxon>
        <taxon>Paenibacillus</taxon>
    </lineage>
</organism>
<dbReference type="STRING" id="1126833.VN24_06710"/>
<dbReference type="InterPro" id="IPR018060">
    <property type="entry name" value="HTH_AraC"/>
</dbReference>
<dbReference type="PATRIC" id="fig|1126833.4.peg.1462"/>
<keyword evidence="1" id="KW-0805">Transcription regulation</keyword>
<dbReference type="AlphaFoldDB" id="A0A0D5NH83"/>
<evidence type="ECO:0000256" key="2">
    <source>
        <dbReference type="ARBA" id="ARBA00023125"/>
    </source>
</evidence>
<dbReference type="PROSITE" id="PS01124">
    <property type="entry name" value="HTH_ARAC_FAMILY_2"/>
    <property type="match status" value="1"/>
</dbReference>
<dbReference type="PANTHER" id="PTHR43280">
    <property type="entry name" value="ARAC-FAMILY TRANSCRIPTIONAL REGULATOR"/>
    <property type="match status" value="1"/>
</dbReference>
<dbReference type="InterPro" id="IPR020449">
    <property type="entry name" value="Tscrpt_reg_AraC-type_HTH"/>
</dbReference>
<dbReference type="Gene3D" id="2.60.120.280">
    <property type="entry name" value="Regulatory protein AraC"/>
    <property type="match status" value="1"/>
</dbReference>
<protein>
    <submittedName>
        <fullName evidence="5">AraC family transcriptional regulator</fullName>
    </submittedName>
</protein>
<accession>A0A0D5NH83</accession>
<sequence length="288" mass="32553">MAVHYPDHFHFTVAVNPAPAHGELSVLFSGEGRPYSAHSQGPALRDYYLVHTVISGEGCFETGGRRYACKSGDTFVIFPGELFFYEADKQNPWHYVWVAFVGHASESLLSSIGITLQQPVIRRGEADLFDRYRELRNGLLHADTVVLADLEAKGHLRLLLHAFGKANRSGISAKQLPPSEIERQIAHAIQWLSVQFNQPVSIELMSRTLGYHRTHLSKMFKRVTGLSPMQYLLKIRMERASALLLESRLTIVQVAASVGFTDAFYFSKQFHKWSGQSPTSYRESHRSY</sequence>
<proteinExistence type="predicted"/>
<reference evidence="5 6" key="1">
    <citation type="journal article" date="2015" name="J. Biotechnol.">
        <title>Complete genome sequence of Paenibacillus beijingensis 7188(T) (=DSM 24997(T)), a novel rhizobacterium from jujube garden soil.</title>
        <authorList>
            <person name="Kwak Y."/>
            <person name="Shin J.H."/>
        </authorList>
    </citation>
    <scope>NUCLEOTIDE SEQUENCE [LARGE SCALE GENOMIC DNA]</scope>
    <source>
        <strain evidence="5 6">DSM 24997</strain>
    </source>
</reference>
<dbReference type="Pfam" id="PF12833">
    <property type="entry name" value="HTH_18"/>
    <property type="match status" value="1"/>
</dbReference>
<evidence type="ECO:0000256" key="1">
    <source>
        <dbReference type="ARBA" id="ARBA00023015"/>
    </source>
</evidence>
<evidence type="ECO:0000256" key="3">
    <source>
        <dbReference type="ARBA" id="ARBA00023163"/>
    </source>
</evidence>
<dbReference type="OrthoDB" id="9813413at2"/>
<gene>
    <name evidence="5" type="ORF">VN24_06710</name>
</gene>
<evidence type="ECO:0000313" key="5">
    <source>
        <dbReference type="EMBL" id="AJY74327.1"/>
    </source>
</evidence>
<dbReference type="SMART" id="SM00342">
    <property type="entry name" value="HTH_ARAC"/>
    <property type="match status" value="1"/>
</dbReference>
<dbReference type="Pfam" id="PF02311">
    <property type="entry name" value="AraC_binding"/>
    <property type="match status" value="1"/>
</dbReference>
<dbReference type="InterPro" id="IPR037923">
    <property type="entry name" value="HTH-like"/>
</dbReference>
<keyword evidence="6" id="KW-1185">Reference proteome</keyword>